<dbReference type="InterPro" id="IPR027417">
    <property type="entry name" value="P-loop_NTPase"/>
</dbReference>
<dbReference type="InterPro" id="IPR038718">
    <property type="entry name" value="SNF2-like_sf"/>
</dbReference>
<dbReference type="PANTHER" id="PTHR45626">
    <property type="entry name" value="TRANSCRIPTION TERMINATION FACTOR 2-RELATED"/>
    <property type="match status" value="1"/>
</dbReference>
<comment type="caution">
    <text evidence="6">The sequence shown here is derived from an EMBL/GenBank/DDBJ whole genome shotgun (WGS) entry which is preliminary data.</text>
</comment>
<keyword evidence="7" id="KW-1185">Reference proteome</keyword>
<proteinExistence type="predicted"/>
<protein>
    <recommendedName>
        <fullName evidence="5">SNF2 N-terminal domain-containing protein</fullName>
    </recommendedName>
</protein>
<name>A0ABR0LUK0_9PEZI</name>
<dbReference type="Gene3D" id="3.40.50.10810">
    <property type="entry name" value="Tandem AAA-ATPase domain"/>
    <property type="match status" value="1"/>
</dbReference>
<evidence type="ECO:0000256" key="3">
    <source>
        <dbReference type="ARBA" id="ARBA00022806"/>
    </source>
</evidence>
<evidence type="ECO:0000256" key="4">
    <source>
        <dbReference type="ARBA" id="ARBA00022840"/>
    </source>
</evidence>
<feature type="domain" description="SNF2 N-terminal" evidence="5">
    <location>
        <begin position="31"/>
        <end position="201"/>
    </location>
</feature>
<evidence type="ECO:0000256" key="1">
    <source>
        <dbReference type="ARBA" id="ARBA00022741"/>
    </source>
</evidence>
<reference evidence="6 7" key="1">
    <citation type="submission" date="2023-08" db="EMBL/GenBank/DDBJ databases">
        <title>Black Yeasts Isolated from many extreme environments.</title>
        <authorList>
            <person name="Coleine C."/>
            <person name="Stajich J.E."/>
            <person name="Selbmann L."/>
        </authorList>
    </citation>
    <scope>NUCLEOTIDE SEQUENCE [LARGE SCALE GENOMIC DNA]</scope>
    <source>
        <strain evidence="6 7">CCFEE 536</strain>
    </source>
</reference>
<evidence type="ECO:0000256" key="2">
    <source>
        <dbReference type="ARBA" id="ARBA00022801"/>
    </source>
</evidence>
<organism evidence="6 7">
    <name type="scientific">Cryomyces antarcticus</name>
    <dbReference type="NCBI Taxonomy" id="329879"/>
    <lineage>
        <taxon>Eukaryota</taxon>
        <taxon>Fungi</taxon>
        <taxon>Dikarya</taxon>
        <taxon>Ascomycota</taxon>
        <taxon>Pezizomycotina</taxon>
        <taxon>Dothideomycetes</taxon>
        <taxon>Dothideomycetes incertae sedis</taxon>
        <taxon>Cryomyces</taxon>
    </lineage>
</organism>
<dbReference type="PANTHER" id="PTHR45626:SF17">
    <property type="entry name" value="HELICASE-LIKE TRANSCRIPTION FACTOR"/>
    <property type="match status" value="1"/>
</dbReference>
<feature type="non-terminal residue" evidence="6">
    <location>
        <position position="265"/>
    </location>
</feature>
<sequence>MSYPKYKPPEELVSFGSRMAWWEERHMDRGLLHRIEFYRVVLDEAQSIKNHLSQTSIACRALTAKYRWALTGTPIHNSVEELFPYFKFLQVPFTGSYDMFKANFAIRGSDTGNDRLHSFLKRIMIRRTHDDSLFDAPLVPLPKSFQNTIVVEFNEVERMVYEVVRKRFTKTIETWQRSGVIEKKYGHILTMLMYLRQLTAHILIAQSVIQDLVTLEDIQNLYGTMSAEDAPENPKRNLLRQMIRLVESNGPRKQSTHTSQGLEES</sequence>
<keyword evidence="1" id="KW-0547">Nucleotide-binding</keyword>
<dbReference type="SUPFAM" id="SSF52540">
    <property type="entry name" value="P-loop containing nucleoside triphosphate hydrolases"/>
    <property type="match status" value="1"/>
</dbReference>
<evidence type="ECO:0000313" key="7">
    <source>
        <dbReference type="Proteomes" id="UP001357485"/>
    </source>
</evidence>
<dbReference type="Proteomes" id="UP001357485">
    <property type="component" value="Unassembled WGS sequence"/>
</dbReference>
<evidence type="ECO:0000313" key="6">
    <source>
        <dbReference type="EMBL" id="KAK5242331.1"/>
    </source>
</evidence>
<dbReference type="EMBL" id="JAVRRA010010279">
    <property type="protein sequence ID" value="KAK5242331.1"/>
    <property type="molecule type" value="Genomic_DNA"/>
</dbReference>
<accession>A0ABR0LUK0</accession>
<dbReference type="InterPro" id="IPR000330">
    <property type="entry name" value="SNF2_N"/>
</dbReference>
<dbReference type="InterPro" id="IPR050628">
    <property type="entry name" value="SNF2_RAD54_helicase_TF"/>
</dbReference>
<evidence type="ECO:0000259" key="5">
    <source>
        <dbReference type="Pfam" id="PF00176"/>
    </source>
</evidence>
<gene>
    <name evidence="6" type="ORF">LTR16_008587</name>
</gene>
<keyword evidence="3" id="KW-0347">Helicase</keyword>
<dbReference type="Pfam" id="PF00176">
    <property type="entry name" value="SNF2-rel_dom"/>
    <property type="match status" value="1"/>
</dbReference>
<keyword evidence="4" id="KW-0067">ATP-binding</keyword>
<keyword evidence="2" id="KW-0378">Hydrolase</keyword>